<dbReference type="InterPro" id="IPR036286">
    <property type="entry name" value="LexA/Signal_pep-like_sf"/>
</dbReference>
<evidence type="ECO:0000256" key="8">
    <source>
        <dbReference type="RuleBase" id="RU362042"/>
    </source>
</evidence>
<dbReference type="EC" id="3.4.21.89" evidence="3 7"/>
<sequence length="193" mass="21675">MLNKKEIISNIVWFGGLLIVLFIIRTFVFMPVVVSGNSMDPTLQDRERVIATKTKKIERFDIVTFPAPDDPKKSYVKRVIGLPGDTVEYKNDQLLINGEEYDEPYLDEFKGQLEDGDFLTIVTAEDGQPHSEFSLANLTALGSSTVPEGELFVLGDNRRISKDSRLIGFIEKSDITGNVKFCIWPPSKFGPVN</sequence>
<evidence type="ECO:0000256" key="5">
    <source>
        <dbReference type="ARBA" id="ARBA00022801"/>
    </source>
</evidence>
<protein>
    <recommendedName>
        <fullName evidence="3 7">Signal peptidase I</fullName>
        <ecNumber evidence="3 7">3.4.21.89</ecNumber>
    </recommendedName>
</protein>
<dbReference type="PROSITE" id="PS00501">
    <property type="entry name" value="SPASE_I_1"/>
    <property type="match status" value="1"/>
</dbReference>
<dbReference type="GO" id="GO:0004252">
    <property type="term" value="F:serine-type endopeptidase activity"/>
    <property type="evidence" value="ECO:0007669"/>
    <property type="project" value="InterPro"/>
</dbReference>
<dbReference type="Pfam" id="PF10502">
    <property type="entry name" value="Peptidase_S26"/>
    <property type="match status" value="1"/>
</dbReference>
<dbReference type="RefSeq" id="WP_209531054.1">
    <property type="nucleotide sequence ID" value="NZ_JAEEGA010000015.1"/>
</dbReference>
<dbReference type="SUPFAM" id="SSF51306">
    <property type="entry name" value="LexA/Signal peptidase"/>
    <property type="match status" value="1"/>
</dbReference>
<evidence type="ECO:0000256" key="3">
    <source>
        <dbReference type="ARBA" id="ARBA00013208"/>
    </source>
</evidence>
<evidence type="ECO:0000256" key="6">
    <source>
        <dbReference type="PIRSR" id="PIRSR600223-1"/>
    </source>
</evidence>
<organism evidence="10 11">
    <name type="scientific">Vagococcus allomyrinae</name>
    <dbReference type="NCBI Taxonomy" id="2794353"/>
    <lineage>
        <taxon>Bacteria</taxon>
        <taxon>Bacillati</taxon>
        <taxon>Bacillota</taxon>
        <taxon>Bacilli</taxon>
        <taxon>Lactobacillales</taxon>
        <taxon>Enterococcaceae</taxon>
        <taxon>Vagococcus</taxon>
    </lineage>
</organism>
<keyword evidence="4 7" id="KW-0645">Protease</keyword>
<keyword evidence="5 7" id="KW-0378">Hydrolase</keyword>
<dbReference type="InterPro" id="IPR019756">
    <property type="entry name" value="Pept_S26A_signal_pept_1_Ser-AS"/>
</dbReference>
<evidence type="ECO:0000259" key="9">
    <source>
        <dbReference type="Pfam" id="PF10502"/>
    </source>
</evidence>
<dbReference type="PROSITE" id="PS00761">
    <property type="entry name" value="SPASE_I_3"/>
    <property type="match status" value="1"/>
</dbReference>
<dbReference type="Proteomes" id="UP000674938">
    <property type="component" value="Unassembled WGS sequence"/>
</dbReference>
<dbReference type="PROSITE" id="PS00760">
    <property type="entry name" value="SPASE_I_2"/>
    <property type="match status" value="1"/>
</dbReference>
<accession>A0A940SXG0</accession>
<name>A0A940SXG0_9ENTE</name>
<evidence type="ECO:0000313" key="11">
    <source>
        <dbReference type="Proteomes" id="UP000674938"/>
    </source>
</evidence>
<reference evidence="10" key="1">
    <citation type="submission" date="2020-12" db="EMBL/GenBank/DDBJ databases">
        <title>Vagococcus allomyrinae sp. nov. and Enterococcus lavae sp. nov., isolated from the larvae of Allomyrina dichotoma.</title>
        <authorList>
            <person name="Lee S.D."/>
        </authorList>
    </citation>
    <scope>NUCLEOTIDE SEQUENCE</scope>
    <source>
        <strain evidence="10">BWB3-3</strain>
    </source>
</reference>
<dbReference type="PRINTS" id="PR00727">
    <property type="entry name" value="LEADERPTASE"/>
</dbReference>
<dbReference type="NCBIfam" id="TIGR02227">
    <property type="entry name" value="sigpep_I_bact"/>
    <property type="match status" value="1"/>
</dbReference>
<feature type="domain" description="Peptidase S26" evidence="9">
    <location>
        <begin position="11"/>
        <end position="184"/>
    </location>
</feature>
<evidence type="ECO:0000256" key="7">
    <source>
        <dbReference type="RuleBase" id="RU003993"/>
    </source>
</evidence>
<dbReference type="Gene3D" id="2.10.109.10">
    <property type="entry name" value="Umud Fragment, subunit A"/>
    <property type="match status" value="1"/>
</dbReference>
<dbReference type="CDD" id="cd06530">
    <property type="entry name" value="S26_SPase_I"/>
    <property type="match status" value="1"/>
</dbReference>
<comment type="catalytic activity">
    <reaction evidence="1 7">
        <text>Cleavage of hydrophobic, N-terminal signal or leader sequences from secreted and periplasmic proteins.</text>
        <dbReference type="EC" id="3.4.21.89"/>
    </reaction>
</comment>
<keyword evidence="7" id="KW-0812">Transmembrane</keyword>
<comment type="caution">
    <text evidence="10">The sequence shown here is derived from an EMBL/GenBank/DDBJ whole genome shotgun (WGS) entry which is preliminary data.</text>
</comment>
<evidence type="ECO:0000313" key="10">
    <source>
        <dbReference type="EMBL" id="MBP1043241.1"/>
    </source>
</evidence>
<evidence type="ECO:0000256" key="1">
    <source>
        <dbReference type="ARBA" id="ARBA00000677"/>
    </source>
</evidence>
<comment type="subcellular location">
    <subcellularLocation>
        <location evidence="2">Cell membrane</location>
        <topology evidence="2">Single-pass type II membrane protein</topology>
    </subcellularLocation>
    <subcellularLocation>
        <location evidence="8">Membrane</location>
        <topology evidence="8">Single-pass type II membrane protein</topology>
    </subcellularLocation>
</comment>
<gene>
    <name evidence="10" type="primary">lepB</name>
    <name evidence="10" type="ORF">I6N95_19660</name>
</gene>
<dbReference type="PANTHER" id="PTHR43390">
    <property type="entry name" value="SIGNAL PEPTIDASE I"/>
    <property type="match status" value="1"/>
</dbReference>
<dbReference type="InterPro" id="IPR019533">
    <property type="entry name" value="Peptidase_S26"/>
</dbReference>
<keyword evidence="11" id="KW-1185">Reference proteome</keyword>
<dbReference type="GO" id="GO:0005886">
    <property type="term" value="C:plasma membrane"/>
    <property type="evidence" value="ECO:0007669"/>
    <property type="project" value="UniProtKB-SubCell"/>
</dbReference>
<keyword evidence="7" id="KW-1133">Transmembrane helix</keyword>
<proteinExistence type="inferred from homology"/>
<dbReference type="EMBL" id="JAEEGA010000015">
    <property type="protein sequence ID" value="MBP1043241.1"/>
    <property type="molecule type" value="Genomic_DNA"/>
</dbReference>
<dbReference type="InterPro" id="IPR000223">
    <property type="entry name" value="Pept_S26A_signal_pept_1"/>
</dbReference>
<dbReference type="GO" id="GO:0009003">
    <property type="term" value="F:signal peptidase activity"/>
    <property type="evidence" value="ECO:0007669"/>
    <property type="project" value="UniProtKB-EC"/>
</dbReference>
<dbReference type="InterPro" id="IPR019758">
    <property type="entry name" value="Pept_S26A_signal_pept_1_CS"/>
</dbReference>
<dbReference type="InterPro" id="IPR019757">
    <property type="entry name" value="Pept_S26A_signal_pept_1_Lys-AS"/>
</dbReference>
<evidence type="ECO:0000256" key="2">
    <source>
        <dbReference type="ARBA" id="ARBA00004401"/>
    </source>
</evidence>
<feature type="transmembrane region" description="Helical" evidence="7">
    <location>
        <begin position="12"/>
        <end position="34"/>
    </location>
</feature>
<feature type="active site" evidence="6">
    <location>
        <position position="38"/>
    </location>
</feature>
<dbReference type="PANTHER" id="PTHR43390:SF8">
    <property type="entry name" value="SIGNAL PEPTIDASE I"/>
    <property type="match status" value="1"/>
</dbReference>
<feature type="active site" evidence="6">
    <location>
        <position position="77"/>
    </location>
</feature>
<dbReference type="AlphaFoldDB" id="A0A940SXG0"/>
<keyword evidence="7" id="KW-0472">Membrane</keyword>
<comment type="similarity">
    <text evidence="8">Belongs to the peptidase S26 family.</text>
</comment>
<dbReference type="GO" id="GO:0006465">
    <property type="term" value="P:signal peptide processing"/>
    <property type="evidence" value="ECO:0007669"/>
    <property type="project" value="InterPro"/>
</dbReference>
<evidence type="ECO:0000256" key="4">
    <source>
        <dbReference type="ARBA" id="ARBA00022670"/>
    </source>
</evidence>